<dbReference type="EMBL" id="JAGINT010000001">
    <property type="protein sequence ID" value="MBP2352607.1"/>
    <property type="molecule type" value="Genomic_DNA"/>
</dbReference>
<evidence type="ECO:0000313" key="2">
    <source>
        <dbReference type="Proteomes" id="UP000755585"/>
    </source>
</evidence>
<keyword evidence="2" id="KW-1185">Reference proteome</keyword>
<comment type="caution">
    <text evidence="1">The sequence shown here is derived from an EMBL/GenBank/DDBJ whole genome shotgun (WGS) entry which is preliminary data.</text>
</comment>
<dbReference type="Proteomes" id="UP000755585">
    <property type="component" value="Unassembled WGS sequence"/>
</dbReference>
<evidence type="ECO:0000313" key="1">
    <source>
        <dbReference type="EMBL" id="MBP2352607.1"/>
    </source>
</evidence>
<sequence length="111" mass="12945">MWTITGDEVCRRNALQAPRTWSRKDPTAYAYFADAHVHTGHPPYQFLMSAEIIRSTKPLPDNTPGTYNGYDVVWHSYDDQRLLADFQHVPVLQHPLDEPAHRRPVRAHRDR</sequence>
<reference evidence="1 2" key="1">
    <citation type="submission" date="2021-03" db="EMBL/GenBank/DDBJ databases">
        <title>Sequencing the genomes of 1000 actinobacteria strains.</title>
        <authorList>
            <person name="Klenk H.-P."/>
        </authorList>
    </citation>
    <scope>NUCLEOTIDE SEQUENCE [LARGE SCALE GENOMIC DNA]</scope>
    <source>
        <strain evidence="1 2">DSM 18824</strain>
    </source>
</reference>
<accession>A0ABS4ULU6</accession>
<organism evidence="1 2">
    <name type="scientific">Kribbella aluminosa</name>
    <dbReference type="NCBI Taxonomy" id="416017"/>
    <lineage>
        <taxon>Bacteria</taxon>
        <taxon>Bacillati</taxon>
        <taxon>Actinomycetota</taxon>
        <taxon>Actinomycetes</taxon>
        <taxon>Propionibacteriales</taxon>
        <taxon>Kribbellaceae</taxon>
        <taxon>Kribbella</taxon>
    </lineage>
</organism>
<proteinExistence type="predicted"/>
<protein>
    <submittedName>
        <fullName evidence="1">Uncharacterized protein</fullName>
    </submittedName>
</protein>
<gene>
    <name evidence="1" type="ORF">JOF29_003690</name>
</gene>
<dbReference type="RefSeq" id="WP_209695333.1">
    <property type="nucleotide sequence ID" value="NZ_BAAAVU010000014.1"/>
</dbReference>
<name>A0ABS4ULU6_9ACTN</name>